<dbReference type="PANTHER" id="PTHR46094:SF1">
    <property type="entry name" value="INTEGRATOR COMPLEX SUBUNIT 9"/>
    <property type="match status" value="1"/>
</dbReference>
<evidence type="ECO:0000256" key="6">
    <source>
        <dbReference type="ARBA" id="ARBA00023242"/>
    </source>
</evidence>
<keyword evidence="6" id="KW-0539">Nucleus</keyword>
<gene>
    <name evidence="8" type="ORF">GSOID_T00012476001</name>
</gene>
<dbReference type="Proteomes" id="UP000001307">
    <property type="component" value="Unassembled WGS sequence"/>
</dbReference>
<organism evidence="8">
    <name type="scientific">Oikopleura dioica</name>
    <name type="common">Tunicate</name>
    <dbReference type="NCBI Taxonomy" id="34765"/>
    <lineage>
        <taxon>Eukaryota</taxon>
        <taxon>Metazoa</taxon>
        <taxon>Chordata</taxon>
        <taxon>Tunicata</taxon>
        <taxon>Appendicularia</taxon>
        <taxon>Copelata</taxon>
        <taxon>Oikopleuridae</taxon>
        <taxon>Oikopleura</taxon>
    </lineage>
</organism>
<dbReference type="Gene3D" id="3.60.15.10">
    <property type="entry name" value="Ribonuclease Z/Hydroxyacylglutathione hydrolase-like"/>
    <property type="match status" value="1"/>
</dbReference>
<dbReference type="SUPFAM" id="SSF56281">
    <property type="entry name" value="Metallo-hydrolase/oxidoreductase"/>
    <property type="match status" value="1"/>
</dbReference>
<dbReference type="InterPro" id="IPR001279">
    <property type="entry name" value="Metallo-B-lactamas"/>
</dbReference>
<proteinExistence type="inferred from homology"/>
<name>E4XIQ2_OIKDI</name>
<sequence>MELTNISSNTSPCWLLRTESIVILADCCLDFSSLIYSRHHHKTCPPRVLVPNVHQYVDLYEIDVIIVSNYHTFAGLPWMSKSWKEKDWGGVIYCTLPTLEFTKIYVQEIGLYMEEVENELRNSELTDKPLGNMPGEKMVEQEQVDACFSYVKTINYGEPIDLFGIASVIAHSSGFCIGSCNWMIEIYDKKIAYICDHTSLKTHASRVDTKALKDSDILILNGLKSCPGFSPDRSVNDACATLDETVKRGGSVMFPVYPTGVMLDLLEIFIDYLAQMGRGHIPFYFISPIAKAALAHAQIYPEALSEAKKEKASLPQFPFDHDLAIEKGKLKIYEDTNEGLSAIFRGPAVFFGGHPSMELGLARKLGKDWANNPKNKFIVTECGFQNNTFAGRLNVKHAPVDTRMTTTGAKLMVQELKPKELVICQAILHTHPKLRESVIPPRIFHPGKTHDFSSFKTYRDVKMDVSAASKVTLQPTPGRPDVCVGPISGTLNISNGQFRFTTDYEGTSNIEQKLWGAMTVEGLAKQLRLDGFKNIKVKGRKIMLDGGFVQLGTQSTHIHHDSNSVRRKILLSCRKTLTP</sequence>
<dbReference type="OrthoDB" id="5600060at2759"/>
<evidence type="ECO:0000256" key="2">
    <source>
        <dbReference type="ARBA" id="ARBA00004496"/>
    </source>
</evidence>
<evidence type="ECO:0000313" key="9">
    <source>
        <dbReference type="Proteomes" id="UP000001307"/>
    </source>
</evidence>
<dbReference type="Pfam" id="PF10996">
    <property type="entry name" value="Beta-Casp"/>
    <property type="match status" value="1"/>
</dbReference>
<dbReference type="PANTHER" id="PTHR46094">
    <property type="entry name" value="INTEGRATOR COMPLEX SUBUNIT 9"/>
    <property type="match status" value="1"/>
</dbReference>
<protein>
    <recommendedName>
        <fullName evidence="4">Integrator complex subunit 9</fullName>
    </recommendedName>
</protein>
<accession>E4XIQ2</accession>
<dbReference type="GO" id="GO:0032039">
    <property type="term" value="C:integrator complex"/>
    <property type="evidence" value="ECO:0007669"/>
    <property type="project" value="InterPro"/>
</dbReference>
<evidence type="ECO:0000256" key="5">
    <source>
        <dbReference type="ARBA" id="ARBA00022490"/>
    </source>
</evidence>
<dbReference type="EMBL" id="FN653056">
    <property type="protein sequence ID" value="CBY24586.1"/>
    <property type="molecule type" value="Genomic_DNA"/>
</dbReference>
<reference evidence="8" key="1">
    <citation type="journal article" date="2010" name="Science">
        <title>Plasticity of animal genome architecture unmasked by rapid evolution of a pelagic tunicate.</title>
        <authorList>
            <person name="Denoeud F."/>
            <person name="Henriet S."/>
            <person name="Mungpakdee S."/>
            <person name="Aury J.M."/>
            <person name="Da Silva C."/>
            <person name="Brinkmann H."/>
            <person name="Mikhaleva J."/>
            <person name="Olsen L.C."/>
            <person name="Jubin C."/>
            <person name="Canestro C."/>
            <person name="Bouquet J.M."/>
            <person name="Danks G."/>
            <person name="Poulain J."/>
            <person name="Campsteijn C."/>
            <person name="Adamski M."/>
            <person name="Cross I."/>
            <person name="Yadetie F."/>
            <person name="Muffato M."/>
            <person name="Louis A."/>
            <person name="Butcher S."/>
            <person name="Tsagkogeorga G."/>
            <person name="Konrad A."/>
            <person name="Singh S."/>
            <person name="Jensen M.F."/>
            <person name="Cong E.H."/>
            <person name="Eikeseth-Otteraa H."/>
            <person name="Noel B."/>
            <person name="Anthouard V."/>
            <person name="Porcel B.M."/>
            <person name="Kachouri-Lafond R."/>
            <person name="Nishino A."/>
            <person name="Ugolini M."/>
            <person name="Chourrout P."/>
            <person name="Nishida H."/>
            <person name="Aasland R."/>
            <person name="Huzurbazar S."/>
            <person name="Westhof E."/>
            <person name="Delsuc F."/>
            <person name="Lehrach H."/>
            <person name="Reinhardt R."/>
            <person name="Weissenbach J."/>
            <person name="Roy S.W."/>
            <person name="Artiguenave F."/>
            <person name="Postlethwait J.H."/>
            <person name="Manak J.R."/>
            <person name="Thompson E.M."/>
            <person name="Jaillon O."/>
            <person name="Du Pasquier L."/>
            <person name="Boudinot P."/>
            <person name="Liberles D.A."/>
            <person name="Volff J.N."/>
            <person name="Philippe H."/>
            <person name="Lenhard B."/>
            <person name="Roest Crollius H."/>
            <person name="Wincker P."/>
            <person name="Chourrout D."/>
        </authorList>
    </citation>
    <scope>NUCLEOTIDE SEQUENCE [LARGE SCALE GENOMIC DNA]</scope>
</reference>
<evidence type="ECO:0000256" key="3">
    <source>
        <dbReference type="ARBA" id="ARBA00006861"/>
    </source>
</evidence>
<keyword evidence="9" id="KW-1185">Reference proteome</keyword>
<dbReference type="InParanoid" id="E4XIQ2"/>
<dbReference type="GO" id="GO:0034472">
    <property type="term" value="P:snRNA 3'-end processing"/>
    <property type="evidence" value="ECO:0007669"/>
    <property type="project" value="TreeGrafter"/>
</dbReference>
<evidence type="ECO:0000256" key="4">
    <source>
        <dbReference type="ARBA" id="ARBA00015337"/>
    </source>
</evidence>
<comment type="similarity">
    <text evidence="3">Belongs to the metallo-beta-lactamase superfamily. RNA-metabolizing metallo-beta-lactamase-like family. INTS9 subfamily.</text>
</comment>
<evidence type="ECO:0000256" key="1">
    <source>
        <dbReference type="ARBA" id="ARBA00004123"/>
    </source>
</evidence>
<dbReference type="InterPro" id="IPR022712">
    <property type="entry name" value="Beta_Casp"/>
</dbReference>
<comment type="subcellular location">
    <subcellularLocation>
        <location evidence="2">Cytoplasm</location>
    </subcellularLocation>
    <subcellularLocation>
        <location evidence="1">Nucleus</location>
    </subcellularLocation>
</comment>
<dbReference type="GO" id="GO:0005737">
    <property type="term" value="C:cytoplasm"/>
    <property type="evidence" value="ECO:0007669"/>
    <property type="project" value="UniProtKB-SubCell"/>
</dbReference>
<dbReference type="InterPro" id="IPR027074">
    <property type="entry name" value="Integrator_9su"/>
</dbReference>
<dbReference type="AlphaFoldDB" id="E4XIQ2"/>
<dbReference type="Pfam" id="PF16661">
    <property type="entry name" value="Lactamase_B_6"/>
    <property type="match status" value="1"/>
</dbReference>
<dbReference type="InterPro" id="IPR036866">
    <property type="entry name" value="RibonucZ/Hydroxyglut_hydro"/>
</dbReference>
<dbReference type="SMART" id="SM01027">
    <property type="entry name" value="Beta-Casp"/>
    <property type="match status" value="1"/>
</dbReference>
<keyword evidence="5" id="KW-0963">Cytoplasm</keyword>
<evidence type="ECO:0000259" key="7">
    <source>
        <dbReference type="SMART" id="SM01027"/>
    </source>
</evidence>
<evidence type="ECO:0000313" key="8">
    <source>
        <dbReference type="EMBL" id="CBY24586.1"/>
    </source>
</evidence>
<feature type="domain" description="Beta-Casp" evidence="7">
    <location>
        <begin position="262"/>
        <end position="393"/>
    </location>
</feature>
<dbReference type="Gene3D" id="3.40.50.10890">
    <property type="match status" value="1"/>
</dbReference>